<name>A0A1I4T662_9GAMM</name>
<dbReference type="RefSeq" id="WP_091999696.1">
    <property type="nucleotide sequence ID" value="NZ_FOUR01000002.1"/>
</dbReference>
<evidence type="ECO:0000256" key="1">
    <source>
        <dbReference type="SAM" id="Coils"/>
    </source>
</evidence>
<dbReference type="Proteomes" id="UP000199339">
    <property type="component" value="Unassembled WGS sequence"/>
</dbReference>
<gene>
    <name evidence="2" type="ORF">SAMN04487961_1016</name>
</gene>
<sequence length="89" mass="9784">MSPADQQPALSPEELHVAYDELVVHFARAAGHLEHATRNLADLGSQNARLLRALAEIREAAGATGTGTSHRELCLMIRHYRAEATKERN</sequence>
<feature type="coiled-coil region" evidence="1">
    <location>
        <begin position="33"/>
        <end position="60"/>
    </location>
</feature>
<accession>A0A1I4T662</accession>
<evidence type="ECO:0000313" key="2">
    <source>
        <dbReference type="EMBL" id="SFM72083.1"/>
    </source>
</evidence>
<protein>
    <submittedName>
        <fullName evidence="2">Uncharacterized protein</fullName>
    </submittedName>
</protein>
<proteinExistence type="predicted"/>
<dbReference type="EMBL" id="FOUR01000002">
    <property type="protein sequence ID" value="SFM72083.1"/>
    <property type="molecule type" value="Genomic_DNA"/>
</dbReference>
<reference evidence="3" key="1">
    <citation type="submission" date="2016-10" db="EMBL/GenBank/DDBJ databases">
        <authorList>
            <person name="Varghese N."/>
            <person name="Submissions S."/>
        </authorList>
    </citation>
    <scope>NUCLEOTIDE SEQUENCE [LARGE SCALE GENOMIC DNA]</scope>
    <source>
        <strain evidence="3">CGMCC 1.6775</strain>
    </source>
</reference>
<organism evidence="2 3">
    <name type="scientific">Marinobacter pelagius</name>
    <dbReference type="NCBI Taxonomy" id="379482"/>
    <lineage>
        <taxon>Bacteria</taxon>
        <taxon>Pseudomonadati</taxon>
        <taxon>Pseudomonadota</taxon>
        <taxon>Gammaproteobacteria</taxon>
        <taxon>Pseudomonadales</taxon>
        <taxon>Marinobacteraceae</taxon>
        <taxon>Marinobacter</taxon>
    </lineage>
</organism>
<keyword evidence="1" id="KW-0175">Coiled coil</keyword>
<dbReference type="AlphaFoldDB" id="A0A1I4T662"/>
<evidence type="ECO:0000313" key="3">
    <source>
        <dbReference type="Proteomes" id="UP000199339"/>
    </source>
</evidence>
<keyword evidence="3" id="KW-1185">Reference proteome</keyword>